<evidence type="ECO:0000313" key="5">
    <source>
        <dbReference type="EMBL" id="SDX63478.1"/>
    </source>
</evidence>
<dbReference type="GO" id="GO:0016813">
    <property type="term" value="F:hydrolase activity, acting on carbon-nitrogen (but not peptide) bonds, in linear amidines"/>
    <property type="evidence" value="ECO:0007669"/>
    <property type="project" value="InterPro"/>
</dbReference>
<evidence type="ECO:0000313" key="6">
    <source>
        <dbReference type="Proteomes" id="UP000199515"/>
    </source>
</evidence>
<keyword evidence="3" id="KW-0862">Zinc</keyword>
<dbReference type="RefSeq" id="WP_091289408.1">
    <property type="nucleotide sequence ID" value="NZ_FNON01000003.1"/>
</dbReference>
<dbReference type="PANTHER" id="PTHR32494:SF5">
    <property type="entry name" value="ALLANTOATE AMIDOHYDROLASE"/>
    <property type="match status" value="1"/>
</dbReference>
<organism evidence="5 6">
    <name type="scientific">Amycolatopsis xylanica</name>
    <dbReference type="NCBI Taxonomy" id="589385"/>
    <lineage>
        <taxon>Bacteria</taxon>
        <taxon>Bacillati</taxon>
        <taxon>Actinomycetota</taxon>
        <taxon>Actinomycetes</taxon>
        <taxon>Pseudonocardiales</taxon>
        <taxon>Pseudonocardiaceae</taxon>
        <taxon>Amycolatopsis</taxon>
    </lineage>
</organism>
<dbReference type="InterPro" id="IPR010158">
    <property type="entry name" value="Amidase_Cbmase"/>
</dbReference>
<comment type="cofactor">
    <cofactor evidence="3">
        <name>Zn(2+)</name>
        <dbReference type="ChEBI" id="CHEBI:29105"/>
    </cofactor>
    <text evidence="3">Binds 2 Zn(2+) ions per subunit.</text>
</comment>
<dbReference type="AlphaFoldDB" id="A0A1H3DBG0"/>
<dbReference type="PIRSF" id="PIRSF001235">
    <property type="entry name" value="Amidase_carbamoylase"/>
    <property type="match status" value="1"/>
</dbReference>
<dbReference type="InterPro" id="IPR036264">
    <property type="entry name" value="Bact_exopeptidase_dim_dom"/>
</dbReference>
<dbReference type="GO" id="GO:0046872">
    <property type="term" value="F:metal ion binding"/>
    <property type="evidence" value="ECO:0007669"/>
    <property type="project" value="UniProtKB-KW"/>
</dbReference>
<keyword evidence="2 5" id="KW-0378">Hydrolase</keyword>
<feature type="binding site" evidence="3">
    <location>
        <position position="92"/>
    </location>
    <ligand>
        <name>Zn(2+)</name>
        <dbReference type="ChEBI" id="CHEBI:29105"/>
        <label>1</label>
    </ligand>
</feature>
<feature type="binding site" evidence="4">
    <location>
        <position position="244"/>
    </location>
    <ligand>
        <name>allantoate</name>
        <dbReference type="ChEBI" id="CHEBI:17536"/>
    </ligand>
</feature>
<reference evidence="5 6" key="1">
    <citation type="submission" date="2016-10" db="EMBL/GenBank/DDBJ databases">
        <authorList>
            <person name="de Groot N.N."/>
        </authorList>
    </citation>
    <scope>NUCLEOTIDE SEQUENCE [LARGE SCALE GENOMIC DNA]</scope>
    <source>
        <strain evidence="5 6">CPCC 202699</strain>
    </source>
</reference>
<feature type="binding site" evidence="4">
    <location>
        <position position="257"/>
    </location>
    <ligand>
        <name>allantoate</name>
        <dbReference type="ChEBI" id="CHEBI:17536"/>
    </ligand>
</feature>
<dbReference type="Pfam" id="PF01546">
    <property type="entry name" value="Peptidase_M20"/>
    <property type="match status" value="1"/>
</dbReference>
<dbReference type="SUPFAM" id="SSF55031">
    <property type="entry name" value="Bacterial exopeptidase dimerisation domain"/>
    <property type="match status" value="1"/>
</dbReference>
<keyword evidence="6" id="KW-1185">Reference proteome</keyword>
<dbReference type="SUPFAM" id="SSF53187">
    <property type="entry name" value="Zn-dependent exopeptidases"/>
    <property type="match status" value="1"/>
</dbReference>
<feature type="binding site" evidence="3">
    <location>
        <position position="81"/>
    </location>
    <ligand>
        <name>Zn(2+)</name>
        <dbReference type="ChEBI" id="CHEBI:29105"/>
        <label>1</label>
    </ligand>
</feature>
<keyword evidence="3" id="KW-0479">Metal-binding</keyword>
<evidence type="ECO:0000256" key="3">
    <source>
        <dbReference type="PIRSR" id="PIRSR001235-1"/>
    </source>
</evidence>
<feature type="binding site" evidence="3">
    <location>
        <position position="159"/>
    </location>
    <ligand>
        <name>Zn(2+)</name>
        <dbReference type="ChEBI" id="CHEBI:29105"/>
        <label>1</label>
    </ligand>
</feature>
<dbReference type="PANTHER" id="PTHR32494">
    <property type="entry name" value="ALLANTOATE DEIMINASE-RELATED"/>
    <property type="match status" value="1"/>
</dbReference>
<dbReference type="InterPro" id="IPR002933">
    <property type="entry name" value="Peptidase_M20"/>
</dbReference>
<dbReference type="STRING" id="589385.SAMN05421504_103318"/>
<comment type="similarity">
    <text evidence="1">Belongs to the peptidase M20 family.</text>
</comment>
<gene>
    <name evidence="5" type="ORF">SAMN05421504_103318</name>
</gene>
<feature type="binding site" evidence="3">
    <location>
        <position position="92"/>
    </location>
    <ligand>
        <name>Zn(2+)</name>
        <dbReference type="ChEBI" id="CHEBI:29105"/>
        <label>2</label>
    </ligand>
</feature>
<feature type="binding site" evidence="3">
    <location>
        <position position="127"/>
    </location>
    <ligand>
        <name>Zn(2+)</name>
        <dbReference type="ChEBI" id="CHEBI:29105"/>
        <label>2</label>
    </ligand>
</feature>
<feature type="binding site" evidence="4">
    <location>
        <position position="184"/>
    </location>
    <ligand>
        <name>allantoate</name>
        <dbReference type="ChEBI" id="CHEBI:17536"/>
    </ligand>
</feature>
<sequence>MSSLRISPQRLLNDLAELATFGGRDDGGVDRIAGSPADLASRTWLANRITAAGLESWTDPIGNVFGKQRGSRGPWLLTGSHTDTVPAAGRLDGAYGALAAIEVLRTLHEAGHPSAAALQTVAFWDEEGVLPTSNGGLVGSTALSVSEHIKEISGYVELHIEQGPRMEDAGLELAVVDGIVGVDRYLLVIRGEANHAGTTPMINRHDAGRAASKIAAHLWETADEVDETMVVNVGAMEFHPGVPNVVPGEAHLTVEFRAASEFALLAAGDRTLALTRRIGREQKCSVEVSRLSHKPVVRFDESYVDLIHQTCTRQGVPTGRLVSFAGHDASVISSKVPTAMLFVPSTGGISHSPAEHTDDAYLVQGAQVLLETLVEIEQTLPKPVYLH</sequence>
<dbReference type="OrthoDB" id="9808195at2"/>
<dbReference type="Proteomes" id="UP000199515">
    <property type="component" value="Unassembled WGS sequence"/>
</dbReference>
<name>A0A1H3DBG0_9PSEU</name>
<dbReference type="CDD" id="cd03884">
    <property type="entry name" value="M20_bAS"/>
    <property type="match status" value="1"/>
</dbReference>
<proteinExistence type="inferred from homology"/>
<dbReference type="Gene3D" id="3.40.630.10">
    <property type="entry name" value="Zn peptidases"/>
    <property type="match status" value="3"/>
</dbReference>
<protein>
    <submittedName>
        <fullName evidence="5">N-carbamoyl-L-amino-acid hydrolase</fullName>
    </submittedName>
</protein>
<evidence type="ECO:0000256" key="4">
    <source>
        <dbReference type="PIRSR" id="PIRSR001235-2"/>
    </source>
</evidence>
<evidence type="ECO:0000256" key="1">
    <source>
        <dbReference type="ARBA" id="ARBA00006153"/>
    </source>
</evidence>
<dbReference type="EMBL" id="FNON01000003">
    <property type="protein sequence ID" value="SDX63478.1"/>
    <property type="molecule type" value="Genomic_DNA"/>
</dbReference>
<evidence type="ECO:0000256" key="2">
    <source>
        <dbReference type="ARBA" id="ARBA00022801"/>
    </source>
</evidence>
<accession>A0A1H3DBG0</accession>
<feature type="binding site" evidence="3">
    <location>
        <position position="351"/>
    </location>
    <ligand>
        <name>Zn(2+)</name>
        <dbReference type="ChEBI" id="CHEBI:29105"/>
        <label>2</label>
    </ligand>
</feature>